<gene>
    <name evidence="2" type="ORF">TH3_11170</name>
</gene>
<dbReference type="Proteomes" id="UP000007127">
    <property type="component" value="Chromosome"/>
</dbReference>
<feature type="transmembrane region" description="Helical" evidence="1">
    <location>
        <begin position="12"/>
        <end position="32"/>
    </location>
</feature>
<keyword evidence="1" id="KW-0472">Membrane</keyword>
<reference evidence="2 3" key="1">
    <citation type="journal article" date="2012" name="J. Bacteriol.">
        <title>Genome sequence of Thalassospira xiamenensis type strain M-5.</title>
        <authorList>
            <person name="Lai Q."/>
            <person name="Shao Z."/>
        </authorList>
    </citation>
    <scope>NUCLEOTIDE SEQUENCE [LARGE SCALE GENOMIC DNA]</scope>
    <source>
        <strain evidence="2 3">M-5</strain>
    </source>
</reference>
<name>A0AB72UDR0_9PROT</name>
<organism evidence="2 3">
    <name type="scientific">Thalassospira xiamenensis M-5 = DSM 17429</name>
    <dbReference type="NCBI Taxonomy" id="1123366"/>
    <lineage>
        <taxon>Bacteria</taxon>
        <taxon>Pseudomonadati</taxon>
        <taxon>Pseudomonadota</taxon>
        <taxon>Alphaproteobacteria</taxon>
        <taxon>Rhodospirillales</taxon>
        <taxon>Thalassospiraceae</taxon>
        <taxon>Thalassospira</taxon>
    </lineage>
</organism>
<dbReference type="RefSeq" id="WP_007089298.1">
    <property type="nucleotide sequence ID" value="NZ_CP004388.1"/>
</dbReference>
<sequence>MIDWIEQHSTLLQTAVSLATLLVWIFYAQLLFQNYRRVRRPKIVINQMLGNSENARFLISNMSQEAIHIETVVMCLGGGQNRVCQLVTDADPDDGTRQSEQNDQNKKTALSARLDEVTLQGPLPSGRCIELGAMQRLLRRFDHATRRDYEDAAACNPVRNGEDCRVEIIVIGVYSSEKGVIGASRSFIYDRNGQLRPEEVQTTQHTGFFARRRMARLHSRYI</sequence>
<evidence type="ECO:0000256" key="1">
    <source>
        <dbReference type="SAM" id="Phobius"/>
    </source>
</evidence>
<proteinExistence type="predicted"/>
<keyword evidence="1" id="KW-1133">Transmembrane helix</keyword>
<protein>
    <submittedName>
        <fullName evidence="2">Uncharacterized protein</fullName>
    </submittedName>
</protein>
<evidence type="ECO:0000313" key="3">
    <source>
        <dbReference type="Proteomes" id="UP000007127"/>
    </source>
</evidence>
<keyword evidence="1" id="KW-0812">Transmembrane</keyword>
<dbReference type="EMBL" id="CP004388">
    <property type="protein sequence ID" value="AJD52350.1"/>
    <property type="molecule type" value="Genomic_DNA"/>
</dbReference>
<accession>A0AB72UDR0</accession>
<dbReference type="AlphaFoldDB" id="A0AB72UDR0"/>
<evidence type="ECO:0000313" key="2">
    <source>
        <dbReference type="EMBL" id="AJD52350.1"/>
    </source>
</evidence>
<dbReference type="KEGG" id="txi:TH3_11170"/>
<dbReference type="GeneID" id="31927904"/>